<evidence type="ECO:0000313" key="1">
    <source>
        <dbReference type="EMBL" id="SDH63116.1"/>
    </source>
</evidence>
<evidence type="ECO:0008006" key="3">
    <source>
        <dbReference type="Google" id="ProtNLM"/>
    </source>
</evidence>
<accession>A0A1G8DZD8</accession>
<dbReference type="AlphaFoldDB" id="A0A1G8DZD8"/>
<sequence>MTFLNKKRAILATVLIIGIISLSGCGFTFGQDTKTSHSDTPVMNKISEPKELTKTDLSVGKLFIGQTSESVRKEFGEPTIMSILHGNGAPQWEYSSQGLTVGGDPVFLIIVTNKSTGTTPRGIQIGSSEEDVQQAYPNAKRVQYNTQLFVESEDKQYTMAFFFSEGTVTDIILTNEMP</sequence>
<keyword evidence="2" id="KW-1185">Reference proteome</keyword>
<reference evidence="2" key="1">
    <citation type="submission" date="2016-10" db="EMBL/GenBank/DDBJ databases">
        <authorList>
            <person name="Varghese N."/>
            <person name="Submissions S."/>
        </authorList>
    </citation>
    <scope>NUCLEOTIDE SEQUENCE [LARGE SCALE GENOMIC DNA]</scope>
    <source>
        <strain evidence="2">DSM 8344</strain>
    </source>
</reference>
<evidence type="ECO:0000313" key="2">
    <source>
        <dbReference type="Proteomes" id="UP000198656"/>
    </source>
</evidence>
<name>A0A1G8DZD8_9FIRM</name>
<dbReference type="OrthoDB" id="2628868at2"/>
<proteinExistence type="predicted"/>
<dbReference type="Proteomes" id="UP000198656">
    <property type="component" value="Unassembled WGS sequence"/>
</dbReference>
<gene>
    <name evidence="1" type="ORF">SAMN05443529_11611</name>
</gene>
<organism evidence="1 2">
    <name type="scientific">Desulfosporosinus hippei DSM 8344</name>
    <dbReference type="NCBI Taxonomy" id="1121419"/>
    <lineage>
        <taxon>Bacteria</taxon>
        <taxon>Bacillati</taxon>
        <taxon>Bacillota</taxon>
        <taxon>Clostridia</taxon>
        <taxon>Eubacteriales</taxon>
        <taxon>Desulfitobacteriaceae</taxon>
        <taxon>Desulfosporosinus</taxon>
    </lineage>
</organism>
<protein>
    <recommendedName>
        <fullName evidence="3">DUF4309 domain-containing protein</fullName>
    </recommendedName>
</protein>
<dbReference type="EMBL" id="FNCP01000016">
    <property type="protein sequence ID" value="SDH63116.1"/>
    <property type="molecule type" value="Genomic_DNA"/>
</dbReference>
<dbReference type="PROSITE" id="PS51257">
    <property type="entry name" value="PROKAR_LIPOPROTEIN"/>
    <property type="match status" value="1"/>
</dbReference>